<dbReference type="FunFam" id="3.10.110.10:FF:000107">
    <property type="entry name" value="Ubiquitin conjugating enzyme, putative"/>
    <property type="match status" value="1"/>
</dbReference>
<dbReference type="Pfam" id="PF00179">
    <property type="entry name" value="UQ_con"/>
    <property type="match status" value="1"/>
</dbReference>
<proteinExistence type="predicted"/>
<evidence type="ECO:0000256" key="5">
    <source>
        <dbReference type="SAM" id="MobiDB-lite"/>
    </source>
</evidence>
<dbReference type="PANTHER" id="PTHR21328">
    <property type="entry name" value="POLY ADP-RIBOSE POLYMERASE FAMILY, MEMBER PARP"/>
    <property type="match status" value="1"/>
</dbReference>
<name>A0A6A5THV8_9PLEO</name>
<evidence type="ECO:0000256" key="1">
    <source>
        <dbReference type="ARBA" id="ARBA00022676"/>
    </source>
</evidence>
<dbReference type="InterPro" id="IPR016135">
    <property type="entry name" value="UBQ-conjugating_enzyme/RWD"/>
</dbReference>
<dbReference type="InterPro" id="IPR000608">
    <property type="entry name" value="UBC"/>
</dbReference>
<dbReference type="InterPro" id="IPR012317">
    <property type="entry name" value="Poly(ADP-ribose)pol_cat_dom"/>
</dbReference>
<dbReference type="EMBL" id="ML977010">
    <property type="protein sequence ID" value="KAF1952423.1"/>
    <property type="molecule type" value="Genomic_DNA"/>
</dbReference>
<dbReference type="OrthoDB" id="109543at2759"/>
<keyword evidence="8" id="KW-1185">Reference proteome</keyword>
<protein>
    <recommendedName>
        <fullName evidence="6">UBC core domain-containing protein</fullName>
    </recommendedName>
</protein>
<feature type="compositionally biased region" description="Basic and acidic residues" evidence="5">
    <location>
        <begin position="102"/>
        <end position="119"/>
    </location>
</feature>
<accession>A0A6A5THV8</accession>
<evidence type="ECO:0000313" key="7">
    <source>
        <dbReference type="EMBL" id="KAF1952423.1"/>
    </source>
</evidence>
<evidence type="ECO:0000256" key="4">
    <source>
        <dbReference type="ARBA" id="ARBA00023027"/>
    </source>
</evidence>
<keyword evidence="1" id="KW-0328">Glycosyltransferase</keyword>
<keyword evidence="2" id="KW-0808">Transferase</keyword>
<evidence type="ECO:0000256" key="2">
    <source>
        <dbReference type="ARBA" id="ARBA00022679"/>
    </source>
</evidence>
<dbReference type="PROSITE" id="PS50127">
    <property type="entry name" value="UBC_2"/>
    <property type="match status" value="1"/>
</dbReference>
<evidence type="ECO:0000259" key="6">
    <source>
        <dbReference type="PROSITE" id="PS50127"/>
    </source>
</evidence>
<feature type="domain" description="UBC core" evidence="6">
    <location>
        <begin position="1042"/>
        <end position="1211"/>
    </location>
</feature>
<dbReference type="Proteomes" id="UP000800035">
    <property type="component" value="Unassembled WGS sequence"/>
</dbReference>
<dbReference type="GO" id="GO:0016779">
    <property type="term" value="F:nucleotidyltransferase activity"/>
    <property type="evidence" value="ECO:0007669"/>
    <property type="project" value="UniProtKB-KW"/>
</dbReference>
<dbReference type="GO" id="GO:0003950">
    <property type="term" value="F:NAD+ poly-ADP-ribosyltransferase activity"/>
    <property type="evidence" value="ECO:0007669"/>
    <property type="project" value="InterPro"/>
</dbReference>
<feature type="compositionally biased region" description="Acidic residues" evidence="5">
    <location>
        <begin position="120"/>
        <end position="141"/>
    </location>
</feature>
<reference evidence="7" key="1">
    <citation type="journal article" date="2020" name="Stud. Mycol.">
        <title>101 Dothideomycetes genomes: a test case for predicting lifestyles and emergence of pathogens.</title>
        <authorList>
            <person name="Haridas S."/>
            <person name="Albert R."/>
            <person name="Binder M."/>
            <person name="Bloem J."/>
            <person name="Labutti K."/>
            <person name="Salamov A."/>
            <person name="Andreopoulos B."/>
            <person name="Baker S."/>
            <person name="Barry K."/>
            <person name="Bills G."/>
            <person name="Bluhm B."/>
            <person name="Cannon C."/>
            <person name="Castanera R."/>
            <person name="Culley D."/>
            <person name="Daum C."/>
            <person name="Ezra D."/>
            <person name="Gonzalez J."/>
            <person name="Henrissat B."/>
            <person name="Kuo A."/>
            <person name="Liang C."/>
            <person name="Lipzen A."/>
            <person name="Lutzoni F."/>
            <person name="Magnuson J."/>
            <person name="Mondo S."/>
            <person name="Nolan M."/>
            <person name="Ohm R."/>
            <person name="Pangilinan J."/>
            <person name="Park H.-J."/>
            <person name="Ramirez L."/>
            <person name="Alfaro M."/>
            <person name="Sun H."/>
            <person name="Tritt A."/>
            <person name="Yoshinaga Y."/>
            <person name="Zwiers L.-H."/>
            <person name="Turgeon B."/>
            <person name="Goodwin S."/>
            <person name="Spatafora J."/>
            <person name="Crous P."/>
            <person name="Grigoriev I."/>
        </authorList>
    </citation>
    <scope>NUCLEOTIDE SEQUENCE</scope>
    <source>
        <strain evidence="7">CBS 675.92</strain>
    </source>
</reference>
<organism evidence="7 8">
    <name type="scientific">Byssothecium circinans</name>
    <dbReference type="NCBI Taxonomy" id="147558"/>
    <lineage>
        <taxon>Eukaryota</taxon>
        <taxon>Fungi</taxon>
        <taxon>Dikarya</taxon>
        <taxon>Ascomycota</taxon>
        <taxon>Pezizomycotina</taxon>
        <taxon>Dothideomycetes</taxon>
        <taxon>Pleosporomycetidae</taxon>
        <taxon>Pleosporales</taxon>
        <taxon>Massarineae</taxon>
        <taxon>Massarinaceae</taxon>
        <taxon>Byssothecium</taxon>
    </lineage>
</organism>
<keyword evidence="4" id="KW-0520">NAD</keyword>
<dbReference type="SUPFAM" id="SSF54495">
    <property type="entry name" value="UBC-like"/>
    <property type="match status" value="1"/>
</dbReference>
<gene>
    <name evidence="7" type="ORF">CC80DRAFT_452172</name>
</gene>
<evidence type="ECO:0000313" key="8">
    <source>
        <dbReference type="Proteomes" id="UP000800035"/>
    </source>
</evidence>
<dbReference type="SUPFAM" id="SSF56399">
    <property type="entry name" value="ADP-ribosylation"/>
    <property type="match status" value="1"/>
</dbReference>
<dbReference type="Gene3D" id="3.90.228.10">
    <property type="match status" value="1"/>
</dbReference>
<dbReference type="CDD" id="cd23802">
    <property type="entry name" value="UBCc_UBE2Q"/>
    <property type="match status" value="1"/>
</dbReference>
<feature type="region of interest" description="Disordered" evidence="5">
    <location>
        <begin position="916"/>
        <end position="946"/>
    </location>
</feature>
<feature type="region of interest" description="Disordered" evidence="5">
    <location>
        <begin position="102"/>
        <end position="141"/>
    </location>
</feature>
<dbReference type="AlphaFoldDB" id="A0A6A5THV8"/>
<dbReference type="InterPro" id="IPR051838">
    <property type="entry name" value="ARTD_PARP"/>
</dbReference>
<keyword evidence="3" id="KW-0548">Nucleotidyltransferase</keyword>
<dbReference type="Pfam" id="PF00644">
    <property type="entry name" value="PARP"/>
    <property type="match status" value="1"/>
</dbReference>
<dbReference type="Gene3D" id="3.10.110.10">
    <property type="entry name" value="Ubiquitin Conjugating Enzyme"/>
    <property type="match status" value="1"/>
</dbReference>
<sequence length="1233" mass="136907">MPRRHFIADLKKACDGPSIAGITKVRPGDNDGDIQITCDIHGDSHELSILITDVSDYPSDHTFMIFGSDSLPKNVAGRLDAIATEATGKTIHQTLELISLRLESRDEDGDHQMGDSRDSGEDELEDMEDSEQDDFFPDDDDHALRSQFRAPTASSAGTARVTSTSAFRQRIRNDLFTVKSKGFKVGYLGGLLDGDACYVSVSIRFSKLGISEEAMEAWQIRPQEYLVVIFSYPNGYKTMESVTGYDSASAGKHLAMSVGVSSTYKPTIQEAVHAFTLLSKVEEKRRARDNETDSQTLPEQHHGFRDTFISRPLNDLLKVQFAQLLRYRYNGMSWGGAETFYRDHQAARSHSNLGLADRYMVPDDIDTPTTWPNIVMADHILEAATHQEHSLPLVGMQFVLRHFVRCTEFCLICFSKMPDDLQAIKPYVCDNPLCLFQYMSLGFGPSIEHEILSQPKVVDLLISFCYSSARSNKLNDFPTGLSLMVPPSSAYGTDYQGVPQPSYNAWGQPPPSQSAATTGISTAEVPAQKMRYNAITREMLFEDKNVKCPVRIGDWIIIRTGDNPTKALHCRVTDTALYPTVKVAEPIEPSHSEDLDARAQYHMANSYGAKPQAASTKPAATAKLPVNEFRAASFHKYDENFDMLDNQCKREAIWAMLEILPCVADMSHYLRRKTQSSLSSWVDRLPPAALGILRWIIASNRACIMQVADTEEEAALGRKGQDRLCGMPGWSQFRFAMGAPDKERRFVQAVRQTTERLKLSYSTIFAWHGSPLHNWHSIIREGLHFKDTTHGRAFGHGVYHSLDCNTSLGYSGYYHTGDSGWPMSELKVSQALALNEVVNAPNEFVSRTPHLVVAQLDWIQTRYLFVKTGTMAYGATTSTSVGSLKETKPFDPIEQDKTYTPRGVGGPLVIPKAAISGARRQKSRTISSTQNKRQKASGSMYDPIELDDDEDNLSVATLGEDLALFRDANENLPQVSFLSNGHAGNLTPNSDKGKAPIKTGFFSKLMGKSSSGPSLPLTDYEPGKLDYSSLPMLQEPTWATPQATRRLMADFRDIIKVQASEPPHELGWHIDADKIENMYQWIVEMHSFDPKLPLAQDMKKKGLKSIVMELRFGKDYPMSPPFVRVIRPRFLGFNQGGGGHVTLGGAMCMQLLTNDGWSAVSTIEAVLLQVRVAITSTDPKPARLDTHGRQDYGVGEAVEAYIRACNVHGWTVPAGFKEMAYGGAESSSGFAPY</sequence>
<evidence type="ECO:0000256" key="3">
    <source>
        <dbReference type="ARBA" id="ARBA00022695"/>
    </source>
</evidence>